<dbReference type="CDD" id="cd22191">
    <property type="entry name" value="DPBB_RlpA_EXP_N-like"/>
    <property type="match status" value="1"/>
</dbReference>
<evidence type="ECO:0000256" key="2">
    <source>
        <dbReference type="SAM" id="MobiDB-lite"/>
    </source>
</evidence>
<dbReference type="HOGENOM" id="CLU_047639_0_1_1"/>
<dbReference type="KEGG" id="mrr:Moror_13272"/>
<feature type="chain" id="PRO_5004712285" evidence="3">
    <location>
        <begin position="23"/>
        <end position="271"/>
    </location>
</feature>
<dbReference type="SUPFAM" id="SSF50685">
    <property type="entry name" value="Barwin-like endoglucanases"/>
    <property type="match status" value="1"/>
</dbReference>
<accession>V2X8V0</accession>
<dbReference type="InterPro" id="IPR036908">
    <property type="entry name" value="RlpA-like_sf"/>
</dbReference>
<feature type="compositionally biased region" description="Low complexity" evidence="2">
    <location>
        <begin position="206"/>
        <end position="246"/>
    </location>
</feature>
<reference evidence="4 5" key="1">
    <citation type="journal article" date="2014" name="BMC Genomics">
        <title>Genome and secretome analysis of the hemibiotrophic fungal pathogen, Moniliophthora roreri, which causes frosty pod rot disease of cacao: mechanisms of the biotrophic and necrotrophic phases.</title>
        <authorList>
            <person name="Meinhardt L.W."/>
            <person name="Costa G.G.L."/>
            <person name="Thomazella D.P.T."/>
            <person name="Teixeira P.J.P.L."/>
            <person name="Carazzolle M.F."/>
            <person name="Schuster S.C."/>
            <person name="Carlson J.E."/>
            <person name="Guiltinan M.J."/>
            <person name="Mieczkowski P."/>
            <person name="Farmer A."/>
            <person name="Ramaraj T."/>
            <person name="Crozier J."/>
            <person name="Davis R.E."/>
            <person name="Shao J."/>
            <person name="Melnick R.L."/>
            <person name="Pereira G.A.G."/>
            <person name="Bailey B.A."/>
        </authorList>
    </citation>
    <scope>NUCLEOTIDE SEQUENCE [LARGE SCALE GENOMIC DNA]</scope>
    <source>
        <strain evidence="4 5">MCA 2997</strain>
    </source>
</reference>
<gene>
    <name evidence="4" type="ORF">Moror_13272</name>
</gene>
<keyword evidence="1 3" id="KW-0732">Signal</keyword>
<dbReference type="EMBL" id="AWSO01000612">
    <property type="protein sequence ID" value="ESK88910.1"/>
    <property type="molecule type" value="Genomic_DNA"/>
</dbReference>
<evidence type="ECO:0000256" key="1">
    <source>
        <dbReference type="ARBA" id="ARBA00022729"/>
    </source>
</evidence>
<protein>
    <submittedName>
        <fullName evidence="4">Expansin family protein</fullName>
    </submittedName>
</protein>
<feature type="compositionally biased region" description="Pro residues" evidence="2">
    <location>
        <begin position="175"/>
        <end position="192"/>
    </location>
</feature>
<evidence type="ECO:0000313" key="4">
    <source>
        <dbReference type="EMBL" id="ESK88910.1"/>
    </source>
</evidence>
<dbReference type="AlphaFoldDB" id="V2X8V0"/>
<dbReference type="Gene3D" id="2.40.40.10">
    <property type="entry name" value="RlpA-like domain"/>
    <property type="match status" value="1"/>
</dbReference>
<proteinExistence type="predicted"/>
<comment type="caution">
    <text evidence="4">The sequence shown here is derived from an EMBL/GenBank/DDBJ whole genome shotgun (WGS) entry which is preliminary data.</text>
</comment>
<feature type="compositionally biased region" description="Low complexity" evidence="2">
    <location>
        <begin position="164"/>
        <end position="174"/>
    </location>
</feature>
<keyword evidence="5" id="KW-1185">Reference proteome</keyword>
<dbReference type="Proteomes" id="UP000017559">
    <property type="component" value="Unassembled WGS sequence"/>
</dbReference>
<dbReference type="OrthoDB" id="623670at2759"/>
<organism evidence="4 5">
    <name type="scientific">Moniliophthora roreri (strain MCA 2997)</name>
    <name type="common">Cocoa frosty pod rot fungus</name>
    <name type="synonym">Crinipellis roreri</name>
    <dbReference type="NCBI Taxonomy" id="1381753"/>
    <lineage>
        <taxon>Eukaryota</taxon>
        <taxon>Fungi</taxon>
        <taxon>Dikarya</taxon>
        <taxon>Basidiomycota</taxon>
        <taxon>Agaricomycotina</taxon>
        <taxon>Agaricomycetes</taxon>
        <taxon>Agaricomycetidae</taxon>
        <taxon>Agaricales</taxon>
        <taxon>Marasmiineae</taxon>
        <taxon>Marasmiaceae</taxon>
        <taxon>Moniliophthora</taxon>
    </lineage>
</organism>
<name>V2X8V0_MONRO</name>
<evidence type="ECO:0000256" key="3">
    <source>
        <dbReference type="SAM" id="SignalP"/>
    </source>
</evidence>
<dbReference type="PANTHER" id="PTHR31836">
    <property type="match status" value="1"/>
</dbReference>
<evidence type="ECO:0000313" key="5">
    <source>
        <dbReference type="Proteomes" id="UP000017559"/>
    </source>
</evidence>
<feature type="region of interest" description="Disordered" evidence="2">
    <location>
        <begin position="150"/>
        <end position="248"/>
    </location>
</feature>
<dbReference type="InterPro" id="IPR051477">
    <property type="entry name" value="Expansin_CellWall"/>
</dbReference>
<dbReference type="PANTHER" id="PTHR31836:SF28">
    <property type="entry name" value="SRCR DOMAIN-CONTAINING PROTEIN-RELATED"/>
    <property type="match status" value="1"/>
</dbReference>
<feature type="signal peptide" evidence="3">
    <location>
        <begin position="1"/>
        <end position="22"/>
    </location>
</feature>
<sequence length="271" mass="28241">MRSFCILSLLVSVLSTASFVSAGHARIQAVHNAHHGVKRQTPADLSLAEQKIPPPEKRQGNGARFTYYVTGLGACGGYNSPNDLIVALNEYQWDNGAHCNQQITINVNGHTETATVTDLCPFDSCPPGALDFSRGLFSKWSNDPEGQGVMYGDWWFGGGPQQPPTTHQEPTTTTEPPPPPTTTSTTPPPPPASTTSTTPSPPPPTTTSSEPTSSSTSSTPTSTSTESSLTSTSDSAPTSSSAPAPTGVIPDAQQVFVGFGAFLTAALSIPV</sequence>